<dbReference type="GO" id="GO:0003677">
    <property type="term" value="F:DNA binding"/>
    <property type="evidence" value="ECO:0007669"/>
    <property type="project" value="InterPro"/>
</dbReference>
<dbReference type="GO" id="GO:0003714">
    <property type="term" value="F:transcription corepressor activity"/>
    <property type="evidence" value="ECO:0007669"/>
    <property type="project" value="InterPro"/>
</dbReference>
<accession>A0AAD8CMA9</accession>
<sequence length="256" mass="28631">MSFSFQKEQNSPPDGESEGEDEDLLHHKSKEDLIAEIKILRAKLARSTRETRRLRQSLTMLRVLPKAVKKFTKLVDKAEELLKVPPPPGSQHTADSGAPAAAPPSPSPSSSTSSLLSSLSPAGSRISSSSLFSSPESPVREGAEPPQKKWFKIEKWQIERFNKATPQKFVNDLMQARYTMEFMATHSVTGARSSSSKFRETKPAMNRAEVQEIIDVTKRLFPDMTDTIVRRMMGQKLNNCTKKYLSTKIKVEIVSP</sequence>
<name>A0AAD8CMA9_ACIOX</name>
<keyword evidence="9" id="KW-1185">Reference proteome</keyword>
<evidence type="ECO:0000313" key="9">
    <source>
        <dbReference type="Proteomes" id="UP001230051"/>
    </source>
</evidence>
<dbReference type="GO" id="GO:0045666">
    <property type="term" value="P:positive regulation of neuron differentiation"/>
    <property type="evidence" value="ECO:0007669"/>
    <property type="project" value="InterPro"/>
</dbReference>
<evidence type="ECO:0000256" key="6">
    <source>
        <dbReference type="SAM" id="MobiDB-lite"/>
    </source>
</evidence>
<protein>
    <recommendedName>
        <fullName evidence="7">BEN domain-containing protein</fullName>
    </recommendedName>
</protein>
<dbReference type="Proteomes" id="UP001230051">
    <property type="component" value="Unassembled WGS sequence"/>
</dbReference>
<dbReference type="Gene3D" id="1.10.10.2590">
    <property type="entry name" value="BEN domain"/>
    <property type="match status" value="1"/>
</dbReference>
<dbReference type="Pfam" id="PF10523">
    <property type="entry name" value="BEN"/>
    <property type="match status" value="1"/>
</dbReference>
<keyword evidence="4" id="KW-0804">Transcription</keyword>
<dbReference type="SMART" id="SM01025">
    <property type="entry name" value="BEN"/>
    <property type="match status" value="1"/>
</dbReference>
<evidence type="ECO:0000256" key="4">
    <source>
        <dbReference type="ARBA" id="ARBA00023163"/>
    </source>
</evidence>
<feature type="region of interest" description="Disordered" evidence="6">
    <location>
        <begin position="127"/>
        <end position="146"/>
    </location>
</feature>
<dbReference type="PROSITE" id="PS51457">
    <property type="entry name" value="BEN"/>
    <property type="match status" value="1"/>
</dbReference>
<dbReference type="GO" id="GO:0045746">
    <property type="term" value="P:negative regulation of Notch signaling pathway"/>
    <property type="evidence" value="ECO:0007669"/>
    <property type="project" value="InterPro"/>
</dbReference>
<keyword evidence="5" id="KW-0539">Nucleus</keyword>
<dbReference type="InterPro" id="IPR037496">
    <property type="entry name" value="BEND6-like"/>
</dbReference>
<organism evidence="8 9">
    <name type="scientific">Acipenser oxyrinchus oxyrinchus</name>
    <dbReference type="NCBI Taxonomy" id="40147"/>
    <lineage>
        <taxon>Eukaryota</taxon>
        <taxon>Metazoa</taxon>
        <taxon>Chordata</taxon>
        <taxon>Craniata</taxon>
        <taxon>Vertebrata</taxon>
        <taxon>Euteleostomi</taxon>
        <taxon>Actinopterygii</taxon>
        <taxon>Chondrostei</taxon>
        <taxon>Acipenseriformes</taxon>
        <taxon>Acipenseridae</taxon>
        <taxon>Acipenser</taxon>
    </lineage>
</organism>
<comment type="caution">
    <text evidence="8">The sequence shown here is derived from an EMBL/GenBank/DDBJ whole genome shotgun (WGS) entry which is preliminary data.</text>
</comment>
<feature type="domain" description="BEN" evidence="7">
    <location>
        <begin position="146"/>
        <end position="244"/>
    </location>
</feature>
<feature type="compositionally biased region" description="Low complexity" evidence="6">
    <location>
        <begin position="108"/>
        <end position="121"/>
    </location>
</feature>
<comment type="subcellular location">
    <subcellularLocation>
        <location evidence="1">Nucleus</location>
    </subcellularLocation>
</comment>
<evidence type="ECO:0000313" key="8">
    <source>
        <dbReference type="EMBL" id="KAK1152158.1"/>
    </source>
</evidence>
<keyword evidence="3" id="KW-0805">Transcription regulation</keyword>
<keyword evidence="2" id="KW-0678">Repressor</keyword>
<evidence type="ECO:0000259" key="7">
    <source>
        <dbReference type="PROSITE" id="PS51457"/>
    </source>
</evidence>
<feature type="compositionally biased region" description="Polar residues" evidence="6">
    <location>
        <begin position="1"/>
        <end position="10"/>
    </location>
</feature>
<gene>
    <name evidence="8" type="ORF">AOXY_G31382</name>
</gene>
<dbReference type="PANTHER" id="PTHR35346:SF1">
    <property type="entry name" value="BEN DOMAIN-CONTAINING PROTEIN 6"/>
    <property type="match status" value="1"/>
</dbReference>
<feature type="region of interest" description="Disordered" evidence="6">
    <location>
        <begin position="82"/>
        <end position="121"/>
    </location>
</feature>
<feature type="region of interest" description="Disordered" evidence="6">
    <location>
        <begin position="1"/>
        <end position="28"/>
    </location>
</feature>
<evidence type="ECO:0000256" key="1">
    <source>
        <dbReference type="ARBA" id="ARBA00004123"/>
    </source>
</evidence>
<evidence type="ECO:0000256" key="5">
    <source>
        <dbReference type="ARBA" id="ARBA00023242"/>
    </source>
</evidence>
<evidence type="ECO:0000256" key="2">
    <source>
        <dbReference type="ARBA" id="ARBA00022491"/>
    </source>
</evidence>
<dbReference type="GO" id="GO:0005634">
    <property type="term" value="C:nucleus"/>
    <property type="evidence" value="ECO:0007669"/>
    <property type="project" value="UniProtKB-SubCell"/>
</dbReference>
<dbReference type="InterPro" id="IPR018379">
    <property type="entry name" value="BEN_domain"/>
</dbReference>
<evidence type="ECO:0000256" key="3">
    <source>
        <dbReference type="ARBA" id="ARBA00023015"/>
    </source>
</evidence>
<dbReference type="EMBL" id="JAGXEW010000047">
    <property type="protein sequence ID" value="KAK1152158.1"/>
    <property type="molecule type" value="Genomic_DNA"/>
</dbReference>
<reference evidence="8" key="1">
    <citation type="submission" date="2022-02" db="EMBL/GenBank/DDBJ databases">
        <title>Atlantic sturgeon de novo genome assembly.</title>
        <authorList>
            <person name="Stock M."/>
            <person name="Klopp C."/>
            <person name="Guiguen Y."/>
            <person name="Cabau C."/>
            <person name="Parinello H."/>
            <person name="Santidrian Yebra-Pimentel E."/>
            <person name="Kuhl H."/>
            <person name="Dirks R.P."/>
            <person name="Guessner J."/>
            <person name="Wuertz S."/>
            <person name="Du K."/>
            <person name="Schartl M."/>
        </authorList>
    </citation>
    <scope>NUCLEOTIDE SEQUENCE</scope>
    <source>
        <strain evidence="8">STURGEONOMICS-FGT-2020</strain>
        <tissue evidence="8">Whole blood</tissue>
    </source>
</reference>
<proteinExistence type="predicted"/>
<dbReference type="AlphaFoldDB" id="A0AAD8CMA9"/>
<feature type="compositionally biased region" description="Low complexity" evidence="6">
    <location>
        <begin position="127"/>
        <end position="137"/>
    </location>
</feature>
<dbReference type="PANTHER" id="PTHR35346">
    <property type="entry name" value="BEN DOMAIN-CONTAINING PROTEIN 6"/>
    <property type="match status" value="1"/>
</dbReference>